<dbReference type="Proteomes" id="UP000048926">
    <property type="component" value="Unassembled WGS sequence"/>
</dbReference>
<keyword evidence="1" id="KW-1133">Transmembrane helix</keyword>
<feature type="transmembrane region" description="Helical" evidence="1">
    <location>
        <begin position="37"/>
        <end position="56"/>
    </location>
</feature>
<dbReference type="RefSeq" id="WP_055655119.1">
    <property type="nucleotide sequence ID" value="NZ_CXST01000001.1"/>
</dbReference>
<evidence type="ECO:0000256" key="1">
    <source>
        <dbReference type="SAM" id="Phobius"/>
    </source>
</evidence>
<reference evidence="3" key="1">
    <citation type="submission" date="2015-07" db="EMBL/GenBank/DDBJ databases">
        <authorList>
            <person name="Rodrigo-Torres Lidia"/>
            <person name="Arahal R.David."/>
        </authorList>
    </citation>
    <scope>NUCLEOTIDE SEQUENCE [LARGE SCALE GENOMIC DNA]</scope>
    <source>
        <strain evidence="3">CECT 4801</strain>
    </source>
</reference>
<keyword evidence="3" id="KW-1185">Reference proteome</keyword>
<protein>
    <recommendedName>
        <fullName evidence="4">SPW repeat-containing protein</fullName>
    </recommendedName>
</protein>
<dbReference type="STRING" id="187304.B0E33_22840"/>
<name>A0A0M6XYU3_9HYPH</name>
<proteinExistence type="predicted"/>
<sequence>MSVRFVTKTMHAYLDYPVAIGLIALPVFLDLGQSNPIAFWLSFLTGFAALALTILTDHQTGIIRILPYSVHLAVDFAVGIVFLAAPFALGFTGLDFAYYLVNAIAVLTVVSLAKPQKTVAQAA</sequence>
<accession>A0A0M6XYU3</accession>
<keyword evidence="1" id="KW-0812">Transmembrane</keyword>
<feature type="transmembrane region" description="Helical" evidence="1">
    <location>
        <begin position="12"/>
        <end position="31"/>
    </location>
</feature>
<feature type="transmembrane region" description="Helical" evidence="1">
    <location>
        <begin position="68"/>
        <end position="90"/>
    </location>
</feature>
<evidence type="ECO:0008006" key="4">
    <source>
        <dbReference type="Google" id="ProtNLM"/>
    </source>
</evidence>
<dbReference type="AlphaFoldDB" id="A0A0M6XYU3"/>
<keyword evidence="1" id="KW-0472">Membrane</keyword>
<organism evidence="2 3">
    <name type="scientific">Roseibium aggregatum</name>
    <dbReference type="NCBI Taxonomy" id="187304"/>
    <lineage>
        <taxon>Bacteria</taxon>
        <taxon>Pseudomonadati</taxon>
        <taxon>Pseudomonadota</taxon>
        <taxon>Alphaproteobacteria</taxon>
        <taxon>Hyphomicrobiales</taxon>
        <taxon>Stappiaceae</taxon>
        <taxon>Roseibium</taxon>
    </lineage>
</organism>
<evidence type="ECO:0000313" key="3">
    <source>
        <dbReference type="Proteomes" id="UP000048926"/>
    </source>
</evidence>
<dbReference type="OrthoDB" id="129082at2"/>
<feature type="transmembrane region" description="Helical" evidence="1">
    <location>
        <begin position="96"/>
        <end position="113"/>
    </location>
</feature>
<dbReference type="EMBL" id="CXST01000001">
    <property type="protein sequence ID" value="CTQ43034.1"/>
    <property type="molecule type" value="Genomic_DNA"/>
</dbReference>
<gene>
    <name evidence="2" type="ORF">LAL4801_01471</name>
</gene>
<evidence type="ECO:0000313" key="2">
    <source>
        <dbReference type="EMBL" id="CTQ43034.1"/>
    </source>
</evidence>